<protein>
    <submittedName>
        <fullName evidence="1">Uncharacterized protein</fullName>
    </submittedName>
</protein>
<reference evidence="1" key="1">
    <citation type="submission" date="2021-02" db="EMBL/GenBank/DDBJ databases">
        <authorList>
            <person name="Nowell W R."/>
        </authorList>
    </citation>
    <scope>NUCLEOTIDE SEQUENCE</scope>
</reference>
<dbReference type="AlphaFoldDB" id="A0A813SZI8"/>
<organism evidence="1 2">
    <name type="scientific">Rotaria sordida</name>
    <dbReference type="NCBI Taxonomy" id="392033"/>
    <lineage>
        <taxon>Eukaryota</taxon>
        <taxon>Metazoa</taxon>
        <taxon>Spiralia</taxon>
        <taxon>Gnathifera</taxon>
        <taxon>Rotifera</taxon>
        <taxon>Eurotatoria</taxon>
        <taxon>Bdelloidea</taxon>
        <taxon>Philodinida</taxon>
        <taxon>Philodinidae</taxon>
        <taxon>Rotaria</taxon>
    </lineage>
</organism>
<sequence>MNQTPLNIYLENINSAQLIAEHDYYDMENILKLVVWHIKIINSMRQLFPTCYDLVSKPQQFMTHVDDEQMTNIQPLDMTSI</sequence>
<accession>A0A813SZI8</accession>
<gene>
    <name evidence="1" type="ORF">SEV965_LOCUS825</name>
</gene>
<dbReference type="Proteomes" id="UP000663889">
    <property type="component" value="Unassembled WGS sequence"/>
</dbReference>
<dbReference type="EMBL" id="CAJNOU010000014">
    <property type="protein sequence ID" value="CAF0804970.1"/>
    <property type="molecule type" value="Genomic_DNA"/>
</dbReference>
<proteinExistence type="predicted"/>
<comment type="caution">
    <text evidence="1">The sequence shown here is derived from an EMBL/GenBank/DDBJ whole genome shotgun (WGS) entry which is preliminary data.</text>
</comment>
<evidence type="ECO:0000313" key="1">
    <source>
        <dbReference type="EMBL" id="CAF0804970.1"/>
    </source>
</evidence>
<name>A0A813SZI8_9BILA</name>
<evidence type="ECO:0000313" key="2">
    <source>
        <dbReference type="Proteomes" id="UP000663889"/>
    </source>
</evidence>